<dbReference type="InterPro" id="IPR003439">
    <property type="entry name" value="ABC_transporter-like_ATP-bd"/>
</dbReference>
<dbReference type="InterPro" id="IPR003593">
    <property type="entry name" value="AAA+_ATPase"/>
</dbReference>
<dbReference type="SMART" id="SM00382">
    <property type="entry name" value="AAA"/>
    <property type="match status" value="1"/>
</dbReference>
<keyword evidence="4" id="KW-0547">Nucleotide-binding</keyword>
<organism evidence="8 9">
    <name type="scientific">Alcaligenes xylosoxydans xylosoxydans</name>
    <name type="common">Achromobacter xylosoxidans</name>
    <dbReference type="NCBI Taxonomy" id="85698"/>
    <lineage>
        <taxon>Bacteria</taxon>
        <taxon>Pseudomonadati</taxon>
        <taxon>Pseudomonadota</taxon>
        <taxon>Betaproteobacteria</taxon>
        <taxon>Burkholderiales</taxon>
        <taxon>Alcaligenaceae</taxon>
        <taxon>Achromobacter</taxon>
    </lineage>
</organism>
<evidence type="ECO:0000256" key="3">
    <source>
        <dbReference type="ARBA" id="ARBA00022475"/>
    </source>
</evidence>
<gene>
    <name evidence="8" type="primary">livF</name>
    <name evidence="8" type="ORF">BIZ92_26680</name>
</gene>
<evidence type="ECO:0000313" key="9">
    <source>
        <dbReference type="Proteomes" id="UP000187251"/>
    </source>
</evidence>
<name>A0A1R1JT03_ALCXX</name>
<dbReference type="PANTHER" id="PTHR43820">
    <property type="entry name" value="HIGH-AFFINITY BRANCHED-CHAIN AMINO ACID TRANSPORT ATP-BINDING PROTEIN LIVF"/>
    <property type="match status" value="1"/>
</dbReference>
<keyword evidence="3" id="KW-0472">Membrane</keyword>
<dbReference type="Gene3D" id="3.40.50.300">
    <property type="entry name" value="P-loop containing nucleotide triphosphate hydrolases"/>
    <property type="match status" value="1"/>
</dbReference>
<dbReference type="EMBL" id="MJMN01000015">
    <property type="protein sequence ID" value="OMG86437.1"/>
    <property type="molecule type" value="Genomic_DNA"/>
</dbReference>
<evidence type="ECO:0000313" key="8">
    <source>
        <dbReference type="EMBL" id="OMG86437.1"/>
    </source>
</evidence>
<dbReference type="PROSITE" id="PS00211">
    <property type="entry name" value="ABC_TRANSPORTER_1"/>
    <property type="match status" value="1"/>
</dbReference>
<evidence type="ECO:0000256" key="1">
    <source>
        <dbReference type="ARBA" id="ARBA00005417"/>
    </source>
</evidence>
<dbReference type="PROSITE" id="PS50893">
    <property type="entry name" value="ABC_TRANSPORTER_2"/>
    <property type="match status" value="1"/>
</dbReference>
<keyword evidence="3" id="KW-1003">Cell membrane</keyword>
<dbReference type="InterPro" id="IPR017871">
    <property type="entry name" value="ABC_transporter-like_CS"/>
</dbReference>
<dbReference type="SUPFAM" id="SSF52540">
    <property type="entry name" value="P-loop containing nucleoside triphosphate hydrolases"/>
    <property type="match status" value="1"/>
</dbReference>
<dbReference type="CDD" id="cd03224">
    <property type="entry name" value="ABC_TM1139_LivF_branched"/>
    <property type="match status" value="1"/>
</dbReference>
<dbReference type="GO" id="GO:0015807">
    <property type="term" value="P:L-amino acid transport"/>
    <property type="evidence" value="ECO:0007669"/>
    <property type="project" value="TreeGrafter"/>
</dbReference>
<dbReference type="GO" id="GO:0016887">
    <property type="term" value="F:ATP hydrolysis activity"/>
    <property type="evidence" value="ECO:0007669"/>
    <property type="project" value="InterPro"/>
</dbReference>
<dbReference type="GO" id="GO:0005524">
    <property type="term" value="F:ATP binding"/>
    <property type="evidence" value="ECO:0007669"/>
    <property type="project" value="UniProtKB-KW"/>
</dbReference>
<evidence type="ECO:0000259" key="7">
    <source>
        <dbReference type="PROSITE" id="PS50893"/>
    </source>
</evidence>
<dbReference type="PANTHER" id="PTHR43820:SF4">
    <property type="entry name" value="HIGH-AFFINITY BRANCHED-CHAIN AMINO ACID TRANSPORT ATP-BINDING PROTEIN LIVF"/>
    <property type="match status" value="1"/>
</dbReference>
<dbReference type="AlphaFoldDB" id="A0A1R1JT03"/>
<dbReference type="OrthoDB" id="9776369at2"/>
<evidence type="ECO:0000256" key="4">
    <source>
        <dbReference type="ARBA" id="ARBA00022741"/>
    </source>
</evidence>
<comment type="similarity">
    <text evidence="1">Belongs to the ABC transporter superfamily.</text>
</comment>
<evidence type="ECO:0000256" key="2">
    <source>
        <dbReference type="ARBA" id="ARBA00022448"/>
    </source>
</evidence>
<dbReference type="Pfam" id="PF00005">
    <property type="entry name" value="ABC_tran"/>
    <property type="match status" value="1"/>
</dbReference>
<reference evidence="8 9" key="1">
    <citation type="submission" date="2016-09" db="EMBL/GenBank/DDBJ databases">
        <title>Phylogenomics of Achromobacter.</title>
        <authorList>
            <person name="Jeukens J."/>
            <person name="Freschi L."/>
            <person name="Vincent A.T."/>
            <person name="Emond-Rheault J.-G."/>
            <person name="Kukavica-Ibrulj I."/>
            <person name="Charette S.J."/>
            <person name="Levesque R.C."/>
        </authorList>
    </citation>
    <scope>NUCLEOTIDE SEQUENCE [LARGE SCALE GENOMIC DNA]</scope>
    <source>
        <strain evidence="8 9">AUS488</strain>
    </source>
</reference>
<dbReference type="RefSeq" id="WP_020928650.1">
    <property type="nucleotide sequence ID" value="NZ_AP028040.1"/>
</dbReference>
<proteinExistence type="inferred from homology"/>
<protein>
    <submittedName>
        <fullName evidence="8">Branched-chain amino acid ABC transporter ATP-binding protein</fullName>
    </submittedName>
</protein>
<keyword evidence="5 8" id="KW-0067">ATP-binding</keyword>
<sequence>MSLLQIQGLTASYDRSPVLHDVSLDVPEGSFIAVVGANTAGKSTLLRCISGLLDKVGGSIAFDGRQILRLPPHRIPELGIAHVPEGRHVFPEMTVEENLYLGGYTRRRDAAGLKRGCERVYALFPRLHERRRQLAGTLSGGEQQMVAFGRALMLDPRLLLLDEPSHGLAPKVVEEMHQAMIDIHRSGLTILLVEQNTRLALSVAEHAYVLQSGTMVLSGPSGSLLEDSRVRAAYLGL</sequence>
<evidence type="ECO:0000256" key="5">
    <source>
        <dbReference type="ARBA" id="ARBA00022840"/>
    </source>
</evidence>
<feature type="domain" description="ABC transporter" evidence="7">
    <location>
        <begin position="4"/>
        <end position="237"/>
    </location>
</feature>
<keyword evidence="6" id="KW-0029">Amino-acid transport</keyword>
<keyword evidence="2" id="KW-0813">Transport</keyword>
<comment type="caution">
    <text evidence="8">The sequence shown here is derived from an EMBL/GenBank/DDBJ whole genome shotgun (WGS) entry which is preliminary data.</text>
</comment>
<evidence type="ECO:0000256" key="6">
    <source>
        <dbReference type="ARBA" id="ARBA00022970"/>
    </source>
</evidence>
<dbReference type="InterPro" id="IPR052156">
    <property type="entry name" value="BCAA_Transport_ATP-bd_LivF"/>
</dbReference>
<accession>A0A1R1JT03</accession>
<dbReference type="InterPro" id="IPR027417">
    <property type="entry name" value="P-loop_NTPase"/>
</dbReference>
<dbReference type="GO" id="GO:0015658">
    <property type="term" value="F:branched-chain amino acid transmembrane transporter activity"/>
    <property type="evidence" value="ECO:0007669"/>
    <property type="project" value="TreeGrafter"/>
</dbReference>
<dbReference type="Proteomes" id="UP000187251">
    <property type="component" value="Unassembled WGS sequence"/>
</dbReference>